<reference evidence="1" key="1">
    <citation type="submission" date="2020-02" db="EMBL/GenBank/DDBJ databases">
        <authorList>
            <person name="Meier V. D."/>
        </authorList>
    </citation>
    <scope>NUCLEOTIDE SEQUENCE</scope>
    <source>
        <strain evidence="1">AVDCRST_MAG18</strain>
    </source>
</reference>
<dbReference type="AlphaFoldDB" id="A0A6J4UKE0"/>
<accession>A0A6J4UKE0</accession>
<organism evidence="1">
    <name type="scientific">uncultured Thermomicrobiales bacterium</name>
    <dbReference type="NCBI Taxonomy" id="1645740"/>
    <lineage>
        <taxon>Bacteria</taxon>
        <taxon>Pseudomonadati</taxon>
        <taxon>Thermomicrobiota</taxon>
        <taxon>Thermomicrobia</taxon>
        <taxon>Thermomicrobiales</taxon>
        <taxon>environmental samples</taxon>
    </lineage>
</organism>
<sequence>MYGSERCAVNLRRDRREQGILLVRGRPIRLRIIANIPPYINARPLRTSSVLSALTSNRRLFPPSL</sequence>
<name>A0A6J4UKE0_9BACT</name>
<proteinExistence type="predicted"/>
<protein>
    <submittedName>
        <fullName evidence="1">Uncharacterized protein</fullName>
    </submittedName>
</protein>
<evidence type="ECO:0000313" key="1">
    <source>
        <dbReference type="EMBL" id="CAA9552999.1"/>
    </source>
</evidence>
<gene>
    <name evidence="1" type="ORF">AVDCRST_MAG18-468</name>
</gene>
<dbReference type="EMBL" id="CADCWN010000031">
    <property type="protein sequence ID" value="CAA9552999.1"/>
    <property type="molecule type" value="Genomic_DNA"/>
</dbReference>